<dbReference type="Pfam" id="PF11034">
    <property type="entry name" value="Grg1"/>
    <property type="match status" value="1"/>
</dbReference>
<dbReference type="EMBL" id="KV417561">
    <property type="protein sequence ID" value="KZP19760.1"/>
    <property type="molecule type" value="Genomic_DNA"/>
</dbReference>
<dbReference type="InterPro" id="IPR020100">
    <property type="entry name" value="Glc-repressible_Grg1"/>
</dbReference>
<organism evidence="2 3">
    <name type="scientific">Athelia psychrophila</name>
    <dbReference type="NCBI Taxonomy" id="1759441"/>
    <lineage>
        <taxon>Eukaryota</taxon>
        <taxon>Fungi</taxon>
        <taxon>Dikarya</taxon>
        <taxon>Basidiomycota</taxon>
        <taxon>Agaricomycotina</taxon>
        <taxon>Agaricomycetes</taxon>
        <taxon>Agaricomycetidae</taxon>
        <taxon>Atheliales</taxon>
        <taxon>Atheliaceae</taxon>
        <taxon>Athelia</taxon>
    </lineage>
</organism>
<dbReference type="AlphaFoldDB" id="A0A166IFG1"/>
<feature type="compositionally biased region" description="Basic and acidic residues" evidence="1">
    <location>
        <begin position="33"/>
        <end position="43"/>
    </location>
</feature>
<protein>
    <submittedName>
        <fullName evidence="2">Uncharacterized protein</fullName>
    </submittedName>
</protein>
<evidence type="ECO:0000256" key="1">
    <source>
        <dbReference type="SAM" id="MobiDB-lite"/>
    </source>
</evidence>
<evidence type="ECO:0000313" key="3">
    <source>
        <dbReference type="Proteomes" id="UP000076532"/>
    </source>
</evidence>
<feature type="region of interest" description="Disordered" evidence="1">
    <location>
        <begin position="33"/>
        <end position="56"/>
    </location>
</feature>
<name>A0A166IFG1_9AGAM</name>
<gene>
    <name evidence="2" type="ORF">FIBSPDRAFT_862458</name>
</gene>
<reference evidence="2 3" key="1">
    <citation type="journal article" date="2016" name="Mol. Biol. Evol.">
        <title>Comparative Genomics of Early-Diverging Mushroom-Forming Fungi Provides Insights into the Origins of Lignocellulose Decay Capabilities.</title>
        <authorList>
            <person name="Nagy L.G."/>
            <person name="Riley R."/>
            <person name="Tritt A."/>
            <person name="Adam C."/>
            <person name="Daum C."/>
            <person name="Floudas D."/>
            <person name="Sun H."/>
            <person name="Yadav J.S."/>
            <person name="Pangilinan J."/>
            <person name="Larsson K.H."/>
            <person name="Matsuura K."/>
            <person name="Barry K."/>
            <person name="Labutti K."/>
            <person name="Kuo R."/>
            <person name="Ohm R.A."/>
            <person name="Bhattacharya S.S."/>
            <person name="Shirouzu T."/>
            <person name="Yoshinaga Y."/>
            <person name="Martin F.M."/>
            <person name="Grigoriev I.V."/>
            <person name="Hibbett D.S."/>
        </authorList>
    </citation>
    <scope>NUCLEOTIDE SEQUENCE [LARGE SCALE GENOMIC DNA]</scope>
    <source>
        <strain evidence="2 3">CBS 109695</strain>
    </source>
</reference>
<evidence type="ECO:0000313" key="2">
    <source>
        <dbReference type="EMBL" id="KZP19760.1"/>
    </source>
</evidence>
<keyword evidence="3" id="KW-1185">Reference proteome</keyword>
<proteinExistence type="predicted"/>
<accession>A0A166IFG1</accession>
<feature type="compositionally biased region" description="Polar residues" evidence="1">
    <location>
        <begin position="44"/>
        <end position="56"/>
    </location>
</feature>
<sequence length="56" mass="6012">MNAPEGIVGQVLKSTSDAVNYVSDTLTWNTAEAKKEADKEQDKGNVSGQNSLSDRI</sequence>
<dbReference type="Proteomes" id="UP000076532">
    <property type="component" value="Unassembled WGS sequence"/>
</dbReference>